<dbReference type="RefSeq" id="WP_127343687.1">
    <property type="nucleotide sequence ID" value="NZ_RJJX01000010.1"/>
</dbReference>
<dbReference type="PROSITE" id="PS51257">
    <property type="entry name" value="PROKAR_LIPOPROTEIN"/>
    <property type="match status" value="1"/>
</dbReference>
<evidence type="ECO:0000313" key="9">
    <source>
        <dbReference type="Proteomes" id="UP000282985"/>
    </source>
</evidence>
<evidence type="ECO:0000256" key="5">
    <source>
        <dbReference type="ARBA" id="ARBA00023049"/>
    </source>
</evidence>
<evidence type="ECO:0000256" key="1">
    <source>
        <dbReference type="ARBA" id="ARBA00022670"/>
    </source>
</evidence>
<dbReference type="GO" id="GO:0046872">
    <property type="term" value="F:metal ion binding"/>
    <property type="evidence" value="ECO:0007669"/>
    <property type="project" value="UniProtKB-KW"/>
</dbReference>
<reference evidence="8 9" key="1">
    <citation type="submission" date="2018-11" db="EMBL/GenBank/DDBJ databases">
        <title>Parancylomarina longa gen. nov., sp. nov., isolated from sediments of southern Okinawa.</title>
        <authorList>
            <person name="Fu T."/>
        </authorList>
    </citation>
    <scope>NUCLEOTIDE SEQUENCE [LARGE SCALE GENOMIC DNA]</scope>
    <source>
        <strain evidence="8 9">T3-2 S1-C</strain>
    </source>
</reference>
<keyword evidence="4 6" id="KW-0862">Zinc</keyword>
<keyword evidence="3 6" id="KW-0378">Hydrolase</keyword>
<dbReference type="AlphaFoldDB" id="A0A434AUU6"/>
<gene>
    <name evidence="8" type="ORF">DLK05_09205</name>
</gene>
<dbReference type="InterPro" id="IPR051156">
    <property type="entry name" value="Mito/Outer_Membr_Metalloprot"/>
</dbReference>
<dbReference type="GO" id="GO:0004222">
    <property type="term" value="F:metalloendopeptidase activity"/>
    <property type="evidence" value="ECO:0007669"/>
    <property type="project" value="InterPro"/>
</dbReference>
<dbReference type="InterPro" id="IPR001915">
    <property type="entry name" value="Peptidase_M48"/>
</dbReference>
<dbReference type="GO" id="GO:0051603">
    <property type="term" value="P:proteolysis involved in protein catabolic process"/>
    <property type="evidence" value="ECO:0007669"/>
    <property type="project" value="TreeGrafter"/>
</dbReference>
<evidence type="ECO:0000259" key="7">
    <source>
        <dbReference type="Pfam" id="PF01435"/>
    </source>
</evidence>
<dbReference type="GO" id="GO:0016020">
    <property type="term" value="C:membrane"/>
    <property type="evidence" value="ECO:0007669"/>
    <property type="project" value="TreeGrafter"/>
</dbReference>
<dbReference type="Pfam" id="PF01435">
    <property type="entry name" value="Peptidase_M48"/>
    <property type="match status" value="1"/>
</dbReference>
<comment type="cofactor">
    <cofactor evidence="6">
        <name>Zn(2+)</name>
        <dbReference type="ChEBI" id="CHEBI:29105"/>
    </cofactor>
    <text evidence="6">Binds 1 zinc ion per subunit.</text>
</comment>
<name>A0A434AUU6_9BACT</name>
<feature type="domain" description="Peptidase M48" evidence="7">
    <location>
        <begin position="74"/>
        <end position="256"/>
    </location>
</feature>
<comment type="similarity">
    <text evidence="6">Belongs to the peptidase M48 family.</text>
</comment>
<dbReference type="Proteomes" id="UP000282985">
    <property type="component" value="Unassembled WGS sequence"/>
</dbReference>
<keyword evidence="9" id="KW-1185">Reference proteome</keyword>
<dbReference type="PANTHER" id="PTHR22726">
    <property type="entry name" value="METALLOENDOPEPTIDASE OMA1"/>
    <property type="match status" value="1"/>
</dbReference>
<evidence type="ECO:0000256" key="2">
    <source>
        <dbReference type="ARBA" id="ARBA00022723"/>
    </source>
</evidence>
<keyword evidence="2" id="KW-0479">Metal-binding</keyword>
<accession>A0A434AUU6</accession>
<comment type="caution">
    <text evidence="8">The sequence shown here is derived from an EMBL/GenBank/DDBJ whole genome shotgun (WGS) entry which is preliminary data.</text>
</comment>
<dbReference type="CDD" id="cd07331">
    <property type="entry name" value="M48C_Oma1_like"/>
    <property type="match status" value="1"/>
</dbReference>
<evidence type="ECO:0000313" key="8">
    <source>
        <dbReference type="EMBL" id="RUT78244.1"/>
    </source>
</evidence>
<evidence type="ECO:0000256" key="4">
    <source>
        <dbReference type="ARBA" id="ARBA00022833"/>
    </source>
</evidence>
<dbReference type="PANTHER" id="PTHR22726:SF1">
    <property type="entry name" value="METALLOENDOPEPTIDASE OMA1, MITOCHONDRIAL"/>
    <property type="match status" value="1"/>
</dbReference>
<organism evidence="8 9">
    <name type="scientific">Ancylomarina longa</name>
    <dbReference type="NCBI Taxonomy" id="2487017"/>
    <lineage>
        <taxon>Bacteria</taxon>
        <taxon>Pseudomonadati</taxon>
        <taxon>Bacteroidota</taxon>
        <taxon>Bacteroidia</taxon>
        <taxon>Marinilabiliales</taxon>
        <taxon>Marinifilaceae</taxon>
        <taxon>Ancylomarina</taxon>
    </lineage>
</organism>
<dbReference type="EMBL" id="RJJX01000010">
    <property type="protein sequence ID" value="RUT78244.1"/>
    <property type="molecule type" value="Genomic_DNA"/>
</dbReference>
<dbReference type="OrthoDB" id="9810445at2"/>
<keyword evidence="1 6" id="KW-0645">Protease</keyword>
<evidence type="ECO:0000256" key="3">
    <source>
        <dbReference type="ARBA" id="ARBA00022801"/>
    </source>
</evidence>
<evidence type="ECO:0000256" key="6">
    <source>
        <dbReference type="RuleBase" id="RU003983"/>
    </source>
</evidence>
<proteinExistence type="inferred from homology"/>
<keyword evidence="5 6" id="KW-0482">Metalloprotease</keyword>
<sequence>MNKKTIRTVLLSGILLFIIACATVPITGRKQMNLFPESDMIATSLTQYDAFLKESKLSANKEQTAMVKSVGAKISKAVETFMNTHGMSDRVANFKWEFNLVDNDTPNAWCMPGGKVVFYTGILPFTQNETGVAVVMGHEIAHAVARHGNERMSQQMGIQALGTGLSLALSEKPAETQQIWMTAFGMGANVGVMLPFSRAHESEADKMGLIFMAMAGYNPAEAIEFWKRMAKSSGQKPPEFLSTHPADATRVKDLEAFLPEAMKYYKK</sequence>
<protein>
    <submittedName>
        <fullName evidence="8">M48 family peptidase</fullName>
    </submittedName>
</protein>
<dbReference type="Gene3D" id="3.30.2010.10">
    <property type="entry name" value="Metalloproteases ('zincins'), catalytic domain"/>
    <property type="match status" value="1"/>
</dbReference>